<proteinExistence type="predicted"/>
<dbReference type="InterPro" id="IPR050463">
    <property type="entry name" value="Gfo/Idh/MocA_oxidrdct_glycsds"/>
</dbReference>
<dbReference type="InterPro" id="IPR036291">
    <property type="entry name" value="NAD(P)-bd_dom_sf"/>
</dbReference>
<dbReference type="InterPro" id="IPR043906">
    <property type="entry name" value="Gfo/Idh/MocA_OxRdtase_bact_C"/>
</dbReference>
<dbReference type="RefSeq" id="WP_377768491.1">
    <property type="nucleotide sequence ID" value="NZ_JBHULB010000083.1"/>
</dbReference>
<evidence type="ECO:0000313" key="3">
    <source>
        <dbReference type="EMBL" id="MFD2589011.1"/>
    </source>
</evidence>
<organism evidence="3 4">
    <name type="scientific">Croceitalea marina</name>
    <dbReference type="NCBI Taxonomy" id="1775166"/>
    <lineage>
        <taxon>Bacteria</taxon>
        <taxon>Pseudomonadati</taxon>
        <taxon>Bacteroidota</taxon>
        <taxon>Flavobacteriia</taxon>
        <taxon>Flavobacteriales</taxon>
        <taxon>Flavobacteriaceae</taxon>
        <taxon>Croceitalea</taxon>
    </lineage>
</organism>
<dbReference type="Pfam" id="PF19051">
    <property type="entry name" value="GFO_IDH_MocA_C2"/>
    <property type="match status" value="1"/>
</dbReference>
<dbReference type="EMBL" id="JBHULB010000083">
    <property type="protein sequence ID" value="MFD2589011.1"/>
    <property type="molecule type" value="Genomic_DNA"/>
</dbReference>
<accession>A0ABW5N1Q8</accession>
<dbReference type="Proteomes" id="UP001597526">
    <property type="component" value="Unassembled WGS sequence"/>
</dbReference>
<feature type="domain" description="Gfo/Idh/MocA-like oxidoreductase N-terminal" evidence="1">
    <location>
        <begin position="42"/>
        <end position="162"/>
    </location>
</feature>
<dbReference type="Gene3D" id="3.30.360.10">
    <property type="entry name" value="Dihydrodipicolinate Reductase, domain 2"/>
    <property type="match status" value="1"/>
</dbReference>
<dbReference type="Pfam" id="PF01408">
    <property type="entry name" value="GFO_IDH_MocA"/>
    <property type="match status" value="1"/>
</dbReference>
<dbReference type="PANTHER" id="PTHR43818:SF10">
    <property type="entry name" value="NADH-DEPENDENT DEHYDROGENASE-RELATED"/>
    <property type="match status" value="1"/>
</dbReference>
<dbReference type="PROSITE" id="PS51257">
    <property type="entry name" value="PROKAR_LIPOPROTEIN"/>
    <property type="match status" value="1"/>
</dbReference>
<sequence length="484" mass="53979">MKKREFLKKSSLFAASTAVIPAVTFSCKEKEKKTILKAKARIRTAHIGVGNMGAEDLRDISSHAKVDVVALCDVDSNKLKEAAEKHPNAKLYADYRKMLSEMADEIDAVIVSTPDHTHAPASLMAMNLDKPVYCQKPLTHHVSEARQMRKLAKEKNLVTQMGIQVHSFYDYKLATLLIQSGIIGKVHTVHAWSPKNWGYDGPAPEGSDPVPENLDWNLWLGTSAERPYKNDIYHPGNWRKLLDYGCGTLGDMGVHIFDTPYNALALDVPKTITNNCREPNGFGFPENNVVTYQFPGTKYTTDEFKWIWYDGTGAPENHEDLVLPNAVASAESSSEDSESMEDKIALDAKVAEEGKLPDQGAMFVGEKGRLLLPHFMQMPKKIVDGNYVDISAEIAAVEKANNMGAPIRDYASEGPKHYHQFIDACLGKDEVTAPFLYAARLTETILLGVIAGRFPNKTLHWNNETAQFDEEEANQYLDAPYREF</sequence>
<gene>
    <name evidence="3" type="ORF">ACFSQJ_18950</name>
</gene>
<evidence type="ECO:0000259" key="2">
    <source>
        <dbReference type="Pfam" id="PF19051"/>
    </source>
</evidence>
<dbReference type="SUPFAM" id="SSF51735">
    <property type="entry name" value="NAD(P)-binding Rossmann-fold domains"/>
    <property type="match status" value="1"/>
</dbReference>
<dbReference type="SUPFAM" id="SSF55347">
    <property type="entry name" value="Glyceraldehyde-3-phosphate dehydrogenase-like, C-terminal domain"/>
    <property type="match status" value="1"/>
</dbReference>
<dbReference type="InterPro" id="IPR000683">
    <property type="entry name" value="Gfo/Idh/MocA-like_OxRdtase_N"/>
</dbReference>
<comment type="caution">
    <text evidence="3">The sequence shown here is derived from an EMBL/GenBank/DDBJ whole genome shotgun (WGS) entry which is preliminary data.</text>
</comment>
<protein>
    <submittedName>
        <fullName evidence="3">Gfo/Idh/MocA family protein</fullName>
    </submittedName>
</protein>
<evidence type="ECO:0000313" key="4">
    <source>
        <dbReference type="Proteomes" id="UP001597526"/>
    </source>
</evidence>
<dbReference type="PANTHER" id="PTHR43818">
    <property type="entry name" value="BCDNA.GH03377"/>
    <property type="match status" value="1"/>
</dbReference>
<keyword evidence="4" id="KW-1185">Reference proteome</keyword>
<name>A0ABW5N1Q8_9FLAO</name>
<evidence type="ECO:0000259" key="1">
    <source>
        <dbReference type="Pfam" id="PF01408"/>
    </source>
</evidence>
<feature type="domain" description="Gfo/Idh/MocA-like oxidoreductase bacterial type C-terminal" evidence="2">
    <location>
        <begin position="190"/>
        <end position="259"/>
    </location>
</feature>
<reference evidence="4" key="1">
    <citation type="journal article" date="2019" name="Int. J. Syst. Evol. Microbiol.">
        <title>The Global Catalogue of Microorganisms (GCM) 10K type strain sequencing project: providing services to taxonomists for standard genome sequencing and annotation.</title>
        <authorList>
            <consortium name="The Broad Institute Genomics Platform"/>
            <consortium name="The Broad Institute Genome Sequencing Center for Infectious Disease"/>
            <person name="Wu L."/>
            <person name="Ma J."/>
        </authorList>
    </citation>
    <scope>NUCLEOTIDE SEQUENCE [LARGE SCALE GENOMIC DNA]</scope>
    <source>
        <strain evidence="4">KCTC 52368</strain>
    </source>
</reference>
<dbReference type="Gene3D" id="3.40.50.720">
    <property type="entry name" value="NAD(P)-binding Rossmann-like Domain"/>
    <property type="match status" value="1"/>
</dbReference>